<reference evidence="1" key="1">
    <citation type="journal article" date="2014" name="Front. Microbiol.">
        <title>High frequency of phylogenetically diverse reductive dehalogenase-homologous genes in deep subseafloor sedimentary metagenomes.</title>
        <authorList>
            <person name="Kawai M."/>
            <person name="Futagami T."/>
            <person name="Toyoda A."/>
            <person name="Takaki Y."/>
            <person name="Nishi S."/>
            <person name="Hori S."/>
            <person name="Arai W."/>
            <person name="Tsubouchi T."/>
            <person name="Morono Y."/>
            <person name="Uchiyama I."/>
            <person name="Ito T."/>
            <person name="Fujiyama A."/>
            <person name="Inagaki F."/>
            <person name="Takami H."/>
        </authorList>
    </citation>
    <scope>NUCLEOTIDE SEQUENCE</scope>
    <source>
        <strain evidence="1">Expedition CK06-06</strain>
    </source>
</reference>
<evidence type="ECO:0000313" key="1">
    <source>
        <dbReference type="EMBL" id="GAG13365.1"/>
    </source>
</evidence>
<gene>
    <name evidence="1" type="ORF">S01H1_35768</name>
</gene>
<name>X0V5J3_9ZZZZ</name>
<proteinExistence type="predicted"/>
<dbReference type="Gene3D" id="3.90.1720.10">
    <property type="entry name" value="endopeptidase domain like (from Nostoc punctiforme)"/>
    <property type="match status" value="1"/>
</dbReference>
<dbReference type="SUPFAM" id="SSF54001">
    <property type="entry name" value="Cysteine proteinases"/>
    <property type="match status" value="1"/>
</dbReference>
<accession>X0V5J3</accession>
<sequence>MSEDSRPKIVRYREARSLIADGDLLLYRRRSLISIAGRGRHSHAAKAAWWEGDLFCLEIRGLIGGRAVTLSSQVRRCPGRIDVYGANPDGRWPQYDRAGASRFMRRLAGCDYGYRGLISAALLHLPVVRWFVRANMDDEAADRRPPFCSHACAMADRVGGGVDPVKHLADRLTEPADLARSPFYRYRFTLMPDSGQEVSQ</sequence>
<dbReference type="AlphaFoldDB" id="X0V5J3"/>
<organism evidence="1">
    <name type="scientific">marine sediment metagenome</name>
    <dbReference type="NCBI Taxonomy" id="412755"/>
    <lineage>
        <taxon>unclassified sequences</taxon>
        <taxon>metagenomes</taxon>
        <taxon>ecological metagenomes</taxon>
    </lineage>
</organism>
<comment type="caution">
    <text evidence="1">The sequence shown here is derived from an EMBL/GenBank/DDBJ whole genome shotgun (WGS) entry which is preliminary data.</text>
</comment>
<dbReference type="InterPro" id="IPR038765">
    <property type="entry name" value="Papain-like_cys_pep_sf"/>
</dbReference>
<protein>
    <submittedName>
        <fullName evidence="1">Uncharacterized protein</fullName>
    </submittedName>
</protein>
<dbReference type="EMBL" id="BARS01022363">
    <property type="protein sequence ID" value="GAG13365.1"/>
    <property type="molecule type" value="Genomic_DNA"/>
</dbReference>